<evidence type="ECO:0000313" key="1">
    <source>
        <dbReference type="EMBL" id="THD19796.1"/>
    </source>
</evidence>
<reference evidence="1" key="1">
    <citation type="submission" date="2019-03" db="EMBL/GenBank/DDBJ databases">
        <title>Improved annotation for the trematode Fasciola hepatica.</title>
        <authorList>
            <person name="Choi Y.-J."/>
            <person name="Martin J."/>
            <person name="Mitreva M."/>
        </authorList>
    </citation>
    <scope>NUCLEOTIDE SEQUENCE [LARGE SCALE GENOMIC DNA]</scope>
</reference>
<proteinExistence type="predicted"/>
<evidence type="ECO:0000313" key="2">
    <source>
        <dbReference type="Proteomes" id="UP000230066"/>
    </source>
</evidence>
<dbReference type="AlphaFoldDB" id="A0A4E0R192"/>
<protein>
    <submittedName>
        <fullName evidence="1">Uncharacterized protein</fullName>
    </submittedName>
</protein>
<organism evidence="1 2">
    <name type="scientific">Fasciola hepatica</name>
    <name type="common">Liver fluke</name>
    <dbReference type="NCBI Taxonomy" id="6192"/>
    <lineage>
        <taxon>Eukaryota</taxon>
        <taxon>Metazoa</taxon>
        <taxon>Spiralia</taxon>
        <taxon>Lophotrochozoa</taxon>
        <taxon>Platyhelminthes</taxon>
        <taxon>Trematoda</taxon>
        <taxon>Digenea</taxon>
        <taxon>Plagiorchiida</taxon>
        <taxon>Echinostomata</taxon>
        <taxon>Echinostomatoidea</taxon>
        <taxon>Fasciolidae</taxon>
        <taxon>Fasciola</taxon>
    </lineage>
</organism>
<comment type="caution">
    <text evidence="1">The sequence shown here is derived from an EMBL/GenBank/DDBJ whole genome shotgun (WGS) entry which is preliminary data.</text>
</comment>
<dbReference type="EMBL" id="JXXN02005604">
    <property type="protein sequence ID" value="THD19796.1"/>
    <property type="molecule type" value="Genomic_DNA"/>
</dbReference>
<name>A0A4E0R192_FASHE</name>
<gene>
    <name evidence="1" type="ORF">D915_009448</name>
</gene>
<sequence length="172" mass="19057">MSINYTGVKPIGALLSTPFTAIWNTWNFEVFMNGFSCSSFWDLTSDIKMAKYIGIQDKAQVCEEFSLIRVPCSPTMDAVTKSENESRFVDFQPILGAAETTTTVPTYCTPAGILSVPGDNTQIGAAQRHSGIADPHLWETHESFPDFLSQLNRLSVSYRSSCVTMLLTRLNL</sequence>
<dbReference type="Proteomes" id="UP000230066">
    <property type="component" value="Unassembled WGS sequence"/>
</dbReference>
<accession>A0A4E0R192</accession>
<keyword evidence="2" id="KW-1185">Reference proteome</keyword>